<reference evidence="1 2" key="1">
    <citation type="submission" date="2016-09" db="EMBL/GenBank/DDBJ databases">
        <title>Genome-resolved meta-omics ties microbial dynamics to process performance in biotechnology for thiocyanate degradation.</title>
        <authorList>
            <person name="Kantor R.S."/>
            <person name="Huddy R.J."/>
            <person name="Iyer R."/>
            <person name="Thomas B.C."/>
            <person name="Brown C.T."/>
            <person name="Anantharaman K."/>
            <person name="Tringe S."/>
            <person name="Hettich R.L."/>
            <person name="Harrison S.T."/>
            <person name="Banfield J.F."/>
        </authorList>
    </citation>
    <scope>NUCLEOTIDE SEQUENCE [LARGE SCALE GENOMIC DNA]</scope>
    <source>
        <strain evidence="1">59-99</strain>
    </source>
</reference>
<organism evidence="1 2">
    <name type="scientific">Candidatus Kapaibacterium thiocyanatum</name>
    <dbReference type="NCBI Taxonomy" id="1895771"/>
    <lineage>
        <taxon>Bacteria</taxon>
        <taxon>Pseudomonadati</taxon>
        <taxon>Candidatus Kapaibacteriota</taxon>
        <taxon>Candidatus Kapaibacteriia</taxon>
        <taxon>Candidatus Kapaibacteriales</taxon>
        <taxon>Candidatus Kapaibacteriaceae</taxon>
        <taxon>Candidatus Kapaibacterium</taxon>
    </lineage>
</organism>
<dbReference type="EMBL" id="MKVH01000014">
    <property type="protein sequence ID" value="OJX58860.1"/>
    <property type="molecule type" value="Genomic_DNA"/>
</dbReference>
<sequence length="497" mass="55779">MGRTDDLYMLIRSLTPAEKRAFALHARRHLKEPHYLTLFETLGRQKQYDEDAVRRVFKETVSARHLAVIRHTLINEVIGCLQRFPSSASPEATMRSDIDAIAFLLGRGCTGVAERRLRKALQQAQRLELPGIVLELCGLQRRLPDVPSRTLERTLTEERRAIHMLRDTYDALSVLARSATWVAEWYARRTIPSEDCAWIELETRTDDDTVRSSVRTRICRLRIGLRHAIIRNDTERQRHAIRDVAGSLQHAPHLHGTAVLDWTDAIVECNDTAFRLGDGEALRMLAALARTIEAAAMSVDMKQRARVAAIDAECALAILAGINAHAVVDTALREHSDARRALPTAARAAWNVRLATACLMTLRYKDALDLVNDVLSDQAGRTAHPYWHGQTLMVNTITHLALDNRDYVPYCIRSAVRRTERGAALSGADVSLLRTMGRLVRGTGRSLPSIIDDICRQWLESSTDGMHVVIRRLLKEWSTTNMIPNGSSSTHSHQAVA</sequence>
<gene>
    <name evidence="1" type="ORF">BGO89_03610</name>
</gene>
<evidence type="ECO:0000313" key="2">
    <source>
        <dbReference type="Proteomes" id="UP000184233"/>
    </source>
</evidence>
<evidence type="ECO:0000313" key="1">
    <source>
        <dbReference type="EMBL" id="OJX58860.1"/>
    </source>
</evidence>
<dbReference type="Proteomes" id="UP000184233">
    <property type="component" value="Unassembled WGS sequence"/>
</dbReference>
<comment type="caution">
    <text evidence="1">The sequence shown here is derived from an EMBL/GenBank/DDBJ whole genome shotgun (WGS) entry which is preliminary data.</text>
</comment>
<proteinExistence type="predicted"/>
<protein>
    <submittedName>
        <fullName evidence="1">Uncharacterized protein</fullName>
    </submittedName>
</protein>
<dbReference type="AlphaFoldDB" id="A0A1M3L1P5"/>
<accession>A0A1M3L1P5</accession>
<name>A0A1M3L1P5_9BACT</name>
<dbReference type="STRING" id="1895771.BGO89_03610"/>